<sequence length="65" mass="6928">MRWRGAGAGRHASKVVVQKEQQEGEQVSPTLLGPGCAFVRPEIVVVLPGAWGVGNRKDEVCEDAA</sequence>
<feature type="compositionally biased region" description="Low complexity" evidence="1">
    <location>
        <begin position="14"/>
        <end position="27"/>
    </location>
</feature>
<evidence type="ECO:0000256" key="1">
    <source>
        <dbReference type="SAM" id="MobiDB-lite"/>
    </source>
</evidence>
<dbReference type="Proteomes" id="UP000653076">
    <property type="component" value="Unassembled WGS sequence"/>
</dbReference>
<gene>
    <name evidence="2" type="ORF">Vqi01_21790</name>
</gene>
<name>A0ABQ4JA94_9ACTN</name>
<accession>A0ABQ4JA94</accession>
<comment type="caution">
    <text evidence="2">The sequence shown here is derived from an EMBL/GenBank/DDBJ whole genome shotgun (WGS) entry which is preliminary data.</text>
</comment>
<dbReference type="EMBL" id="BOPC01000027">
    <property type="protein sequence ID" value="GIJ27017.1"/>
    <property type="molecule type" value="Genomic_DNA"/>
</dbReference>
<reference evidence="2 3" key="1">
    <citation type="submission" date="2021-01" db="EMBL/GenBank/DDBJ databases">
        <title>Whole genome shotgun sequence of Verrucosispora qiuiae NBRC 106684.</title>
        <authorList>
            <person name="Komaki H."/>
            <person name="Tamura T."/>
        </authorList>
    </citation>
    <scope>NUCLEOTIDE SEQUENCE [LARGE SCALE GENOMIC DNA]</scope>
    <source>
        <strain evidence="2 3">NBRC 106684</strain>
    </source>
</reference>
<evidence type="ECO:0000313" key="2">
    <source>
        <dbReference type="EMBL" id="GIJ27017.1"/>
    </source>
</evidence>
<feature type="region of interest" description="Disordered" evidence="1">
    <location>
        <begin position="1"/>
        <end position="28"/>
    </location>
</feature>
<organism evidence="2 3">
    <name type="scientific">Micromonospora qiuiae</name>
    <dbReference type="NCBI Taxonomy" id="502268"/>
    <lineage>
        <taxon>Bacteria</taxon>
        <taxon>Bacillati</taxon>
        <taxon>Actinomycetota</taxon>
        <taxon>Actinomycetes</taxon>
        <taxon>Micromonosporales</taxon>
        <taxon>Micromonosporaceae</taxon>
        <taxon>Micromonospora</taxon>
    </lineage>
</organism>
<proteinExistence type="predicted"/>
<protein>
    <submittedName>
        <fullName evidence="2">Uncharacterized protein</fullName>
    </submittedName>
</protein>
<keyword evidence="3" id="KW-1185">Reference proteome</keyword>
<evidence type="ECO:0000313" key="3">
    <source>
        <dbReference type="Proteomes" id="UP000653076"/>
    </source>
</evidence>